<dbReference type="AlphaFoldDB" id="A0A7X1Z982"/>
<reference evidence="4 5" key="1">
    <citation type="submission" date="2019-10" db="EMBL/GenBank/DDBJ databases">
        <authorList>
            <person name="Dong K."/>
        </authorList>
    </citation>
    <scope>NUCLEOTIDE SEQUENCE [LARGE SCALE GENOMIC DNA]</scope>
    <source>
        <strain evidence="4 5">DSM 28960</strain>
    </source>
</reference>
<dbReference type="EMBL" id="WITJ01000013">
    <property type="protein sequence ID" value="MQW40196.1"/>
    <property type="molecule type" value="Genomic_DNA"/>
</dbReference>
<organism evidence="4 5">
    <name type="scientific">Lactococcus hircilactis</name>
    <dbReference type="NCBI Taxonomy" id="1494462"/>
    <lineage>
        <taxon>Bacteria</taxon>
        <taxon>Bacillati</taxon>
        <taxon>Bacillota</taxon>
        <taxon>Bacilli</taxon>
        <taxon>Lactobacillales</taxon>
        <taxon>Streptococcaceae</taxon>
        <taxon>Lactococcus</taxon>
    </lineage>
</organism>
<dbReference type="InterPro" id="IPR009057">
    <property type="entry name" value="Homeodomain-like_sf"/>
</dbReference>
<dbReference type="Gene3D" id="1.10.357.10">
    <property type="entry name" value="Tetracycline Repressor, domain 2"/>
    <property type="match status" value="1"/>
</dbReference>
<proteinExistence type="predicted"/>
<dbReference type="InterPro" id="IPR049443">
    <property type="entry name" value="TetR_YgfC-like_C"/>
</dbReference>
<evidence type="ECO:0000313" key="4">
    <source>
        <dbReference type="EMBL" id="MQW40196.1"/>
    </source>
</evidence>
<dbReference type="Proteomes" id="UP000439550">
    <property type="component" value="Unassembled WGS sequence"/>
</dbReference>
<dbReference type="InterPro" id="IPR001647">
    <property type="entry name" value="HTH_TetR"/>
</dbReference>
<evidence type="ECO:0000313" key="5">
    <source>
        <dbReference type="Proteomes" id="UP000439550"/>
    </source>
</evidence>
<sequence length="195" mass="23589">MPKETFFSLPDEKRMRVYQACKQEFEQHPFHEAKVMHIVKALGIPRGSFYQYFDDLMECYFYILSKETKELHGAFIDLIKVYPFEEAIDRYKYLLLEQLIHSDQYALYRYRFLSWDYRLDQAWAVRFGGTYHSEQKENPVIQVFKAVVHDLVYRLYAKAWDDQAFIAHYDRELSVVLNGVKHEMMGHPHEKRIKE</sequence>
<feature type="domain" description="HTH tetR-type" evidence="2">
    <location>
        <begin position="21"/>
        <end position="54"/>
    </location>
</feature>
<keyword evidence="1" id="KW-0238">DNA-binding</keyword>
<dbReference type="Pfam" id="PF21626">
    <property type="entry name" value="TetR-C_39"/>
    <property type="match status" value="1"/>
</dbReference>
<dbReference type="Pfam" id="PF00440">
    <property type="entry name" value="TetR_N"/>
    <property type="match status" value="1"/>
</dbReference>
<accession>A0A7X1Z982</accession>
<protein>
    <submittedName>
        <fullName evidence="4">TetR family transcriptional regulator</fullName>
    </submittedName>
</protein>
<evidence type="ECO:0000256" key="1">
    <source>
        <dbReference type="ARBA" id="ARBA00023125"/>
    </source>
</evidence>
<dbReference type="RefSeq" id="WP_153496858.1">
    <property type="nucleotide sequence ID" value="NZ_CAXYUY010000023.1"/>
</dbReference>
<dbReference type="OrthoDB" id="9812484at2"/>
<evidence type="ECO:0000259" key="3">
    <source>
        <dbReference type="Pfam" id="PF21626"/>
    </source>
</evidence>
<keyword evidence="5" id="KW-1185">Reference proteome</keyword>
<feature type="domain" description="Tetracyclin repressor YgfC-like C-terminal" evidence="3">
    <location>
        <begin position="85"/>
        <end position="179"/>
    </location>
</feature>
<name>A0A7X1Z982_9LACT</name>
<gene>
    <name evidence="4" type="ORF">GHI93_09685</name>
</gene>
<comment type="caution">
    <text evidence="4">The sequence shown here is derived from an EMBL/GenBank/DDBJ whole genome shotgun (WGS) entry which is preliminary data.</text>
</comment>
<evidence type="ECO:0000259" key="2">
    <source>
        <dbReference type="Pfam" id="PF00440"/>
    </source>
</evidence>
<dbReference type="GO" id="GO:0003677">
    <property type="term" value="F:DNA binding"/>
    <property type="evidence" value="ECO:0007669"/>
    <property type="project" value="UniProtKB-KW"/>
</dbReference>
<dbReference type="SUPFAM" id="SSF46689">
    <property type="entry name" value="Homeodomain-like"/>
    <property type="match status" value="1"/>
</dbReference>